<dbReference type="EMBL" id="JAIFTL010000369">
    <property type="protein sequence ID" value="KAG9319836.1"/>
    <property type="molecule type" value="Genomic_DNA"/>
</dbReference>
<protein>
    <submittedName>
        <fullName evidence="1">Uncharacterized protein</fullName>
    </submittedName>
</protein>
<evidence type="ECO:0000313" key="1">
    <source>
        <dbReference type="EMBL" id="KAG9319836.1"/>
    </source>
</evidence>
<proteinExistence type="predicted"/>
<comment type="caution">
    <text evidence="1">The sequence shown here is derived from an EMBL/GenBank/DDBJ whole genome shotgun (WGS) entry which is preliminary data.</text>
</comment>
<dbReference type="AlphaFoldDB" id="A0A9P8CVC8"/>
<accession>A0A9P8CVC8</accession>
<dbReference type="Proteomes" id="UP000717515">
    <property type="component" value="Unassembled WGS sequence"/>
</dbReference>
<sequence length="141" mass="16233">MQKTTSSSERQSKAWYEEQGWHVDENNDFIDKNGNSYNYASDKNHYEFVQYLGQVPPGMWSRKLFTNGKKNQWDYAIQCPYIERALQFKWAVVLFDSISSSVYMIIGFSSGTRAALSLMTTKARDHDKVPGTAFEGVMGYL</sequence>
<name>A0A9P8CVC8_MORAP</name>
<evidence type="ECO:0000313" key="2">
    <source>
        <dbReference type="Proteomes" id="UP000717515"/>
    </source>
</evidence>
<organism evidence="1 2">
    <name type="scientific">Mortierella alpina</name>
    <name type="common">Oleaginous fungus</name>
    <name type="synonym">Mortierella renispora</name>
    <dbReference type="NCBI Taxonomy" id="64518"/>
    <lineage>
        <taxon>Eukaryota</taxon>
        <taxon>Fungi</taxon>
        <taxon>Fungi incertae sedis</taxon>
        <taxon>Mucoromycota</taxon>
        <taxon>Mortierellomycotina</taxon>
        <taxon>Mortierellomycetes</taxon>
        <taxon>Mortierellales</taxon>
        <taxon>Mortierellaceae</taxon>
        <taxon>Mortierella</taxon>
    </lineage>
</organism>
<reference evidence="1" key="1">
    <citation type="submission" date="2021-07" db="EMBL/GenBank/DDBJ databases">
        <title>Draft genome of Mortierella alpina, strain LL118, isolated from an aspen leaf litter sample.</title>
        <authorList>
            <person name="Yang S."/>
            <person name="Vinatzer B.A."/>
        </authorList>
    </citation>
    <scope>NUCLEOTIDE SEQUENCE</scope>
    <source>
        <strain evidence="1">LL118</strain>
    </source>
</reference>
<gene>
    <name evidence="1" type="ORF">KVV02_005392</name>
</gene>